<accession>A0A0F9GAZ4</accession>
<reference evidence="1" key="1">
    <citation type="journal article" date="2015" name="Nature">
        <title>Complex archaea that bridge the gap between prokaryotes and eukaryotes.</title>
        <authorList>
            <person name="Spang A."/>
            <person name="Saw J.H."/>
            <person name="Jorgensen S.L."/>
            <person name="Zaremba-Niedzwiedzka K."/>
            <person name="Martijn J."/>
            <person name="Lind A.E."/>
            <person name="van Eijk R."/>
            <person name="Schleper C."/>
            <person name="Guy L."/>
            <person name="Ettema T.J."/>
        </authorList>
    </citation>
    <scope>NUCLEOTIDE SEQUENCE</scope>
</reference>
<organism evidence="1">
    <name type="scientific">marine sediment metagenome</name>
    <dbReference type="NCBI Taxonomy" id="412755"/>
    <lineage>
        <taxon>unclassified sequences</taxon>
        <taxon>metagenomes</taxon>
        <taxon>ecological metagenomes</taxon>
    </lineage>
</organism>
<sequence length="170" mass="19517">MDDLDEAINKFLYELTELCRRHGMYMDKDSYMAHGETYEYLKVEYFGSGTGTEAYYYIDEEGNVCFDSPDGQFMGKADIGINPPVDDVSAFNSTKKRIDKLFEIRYEEVRKANNKSWEQYMVSRDQIFSDLTKNAPPRKPSCNCGKTFSTDVKRDKHCGTTGHSPNPFGC</sequence>
<dbReference type="EMBL" id="LAZR01018562">
    <property type="protein sequence ID" value="KKL95928.1"/>
    <property type="molecule type" value="Genomic_DNA"/>
</dbReference>
<protein>
    <submittedName>
        <fullName evidence="1">Uncharacterized protein</fullName>
    </submittedName>
</protein>
<name>A0A0F9GAZ4_9ZZZZ</name>
<evidence type="ECO:0000313" key="1">
    <source>
        <dbReference type="EMBL" id="KKL95928.1"/>
    </source>
</evidence>
<dbReference type="AlphaFoldDB" id="A0A0F9GAZ4"/>
<proteinExistence type="predicted"/>
<comment type="caution">
    <text evidence="1">The sequence shown here is derived from an EMBL/GenBank/DDBJ whole genome shotgun (WGS) entry which is preliminary data.</text>
</comment>
<gene>
    <name evidence="1" type="ORF">LCGC14_1849690</name>
</gene>